<keyword evidence="1" id="KW-0732">Signal</keyword>
<evidence type="ECO:0000313" key="3">
    <source>
        <dbReference type="Proteomes" id="UP000076830"/>
    </source>
</evidence>
<evidence type="ECO:0000256" key="1">
    <source>
        <dbReference type="SAM" id="SignalP"/>
    </source>
</evidence>
<dbReference type="OrthoDB" id="6064811at2"/>
<gene>
    <name evidence="2" type="ORF">I596_197</name>
</gene>
<dbReference type="RefSeq" id="WP_150131947.1">
    <property type="nucleotide sequence ID" value="NZ_CP015249.1"/>
</dbReference>
<feature type="chain" id="PRO_5007886673" description="Lipoprotein" evidence="1">
    <location>
        <begin position="24"/>
        <end position="214"/>
    </location>
</feature>
<evidence type="ECO:0008006" key="4">
    <source>
        <dbReference type="Google" id="ProtNLM"/>
    </source>
</evidence>
<sequence length="214" mass="23118">MTARTVVASALLGTLCFSGCATGFRGAPKLPFNPEQAYVAFESGKELERLAALGPTDTKEERNELVTRLISAVDLRYSEFKHDFVANRKHASSIADTLTLAMTVAGTLTTSAGVKDHYLAGIALVTGSQGIYDKNYLFAQTVSALIAQMDANRKEKLLEIVTAMSEDMASYPPISAFNDIIDYHHAGSVMGALIAIQRDARKKEEKSAKALQGR</sequence>
<dbReference type="STRING" id="1300342.I596_197"/>
<dbReference type="EMBL" id="CP015249">
    <property type="protein sequence ID" value="ANB16236.1"/>
    <property type="molecule type" value="Genomic_DNA"/>
</dbReference>
<dbReference type="Proteomes" id="UP000076830">
    <property type="component" value="Chromosome"/>
</dbReference>
<proteinExistence type="predicted"/>
<organism evidence="2 3">
    <name type="scientific">Dokdonella koreensis DS-123</name>
    <dbReference type="NCBI Taxonomy" id="1300342"/>
    <lineage>
        <taxon>Bacteria</taxon>
        <taxon>Pseudomonadati</taxon>
        <taxon>Pseudomonadota</taxon>
        <taxon>Gammaproteobacteria</taxon>
        <taxon>Lysobacterales</taxon>
        <taxon>Rhodanobacteraceae</taxon>
        <taxon>Dokdonella</taxon>
    </lineage>
</organism>
<dbReference type="AlphaFoldDB" id="A0A167G7R8"/>
<protein>
    <recommendedName>
        <fullName evidence="4">Lipoprotein</fullName>
    </recommendedName>
</protein>
<dbReference type="KEGG" id="dko:I596_197"/>
<keyword evidence="3" id="KW-1185">Reference proteome</keyword>
<name>A0A167G7R8_9GAMM</name>
<accession>A0A167G7R8</accession>
<reference evidence="2 3" key="1">
    <citation type="submission" date="2016-04" db="EMBL/GenBank/DDBJ databases">
        <title>Complete genome sequence of Dokdonella koreensis DS-123T.</title>
        <authorList>
            <person name="Kim J.F."/>
            <person name="Lee H."/>
            <person name="Kwak M.-J."/>
        </authorList>
    </citation>
    <scope>NUCLEOTIDE SEQUENCE [LARGE SCALE GENOMIC DNA]</scope>
    <source>
        <strain evidence="2 3">DS-123</strain>
    </source>
</reference>
<evidence type="ECO:0000313" key="2">
    <source>
        <dbReference type="EMBL" id="ANB16236.1"/>
    </source>
</evidence>
<feature type="signal peptide" evidence="1">
    <location>
        <begin position="1"/>
        <end position="23"/>
    </location>
</feature>